<evidence type="ECO:0000313" key="2">
    <source>
        <dbReference type="Proteomes" id="UP001229486"/>
    </source>
</evidence>
<accession>A0AB73IND4</accession>
<comment type="caution">
    <text evidence="1">The sequence shown here is derived from an EMBL/GenBank/DDBJ whole genome shotgun (WGS) entry which is preliminary data.</text>
</comment>
<dbReference type="AlphaFoldDB" id="A0AB73IND4"/>
<proteinExistence type="predicted"/>
<evidence type="ECO:0000313" key="1">
    <source>
        <dbReference type="EMBL" id="MDP9651440.1"/>
    </source>
</evidence>
<gene>
    <name evidence="1" type="ORF">J2793_006915</name>
</gene>
<reference evidence="1" key="1">
    <citation type="submission" date="2023-07" db="EMBL/GenBank/DDBJ databases">
        <title>Sorghum-associated microbial communities from plants grown in Nebraska, USA.</title>
        <authorList>
            <person name="Schachtman D."/>
        </authorList>
    </citation>
    <scope>NUCLEOTIDE SEQUENCE</scope>
    <source>
        <strain evidence="1">DS1061</strain>
    </source>
</reference>
<organism evidence="1 2">
    <name type="scientific">Paraburkholderia caledonica</name>
    <dbReference type="NCBI Taxonomy" id="134536"/>
    <lineage>
        <taxon>Bacteria</taxon>
        <taxon>Pseudomonadati</taxon>
        <taxon>Pseudomonadota</taxon>
        <taxon>Betaproteobacteria</taxon>
        <taxon>Burkholderiales</taxon>
        <taxon>Burkholderiaceae</taxon>
        <taxon>Paraburkholderia</taxon>
    </lineage>
</organism>
<name>A0AB73IND4_9BURK</name>
<sequence length="40" mass="4535">MKTLKDEEINLAGYVTFADVTSRLPSFLRMSTKGDACIRR</sequence>
<protein>
    <submittedName>
        <fullName evidence="1">Uncharacterized protein</fullName>
    </submittedName>
</protein>
<dbReference type="EMBL" id="JAURTK010000020">
    <property type="protein sequence ID" value="MDP9651440.1"/>
    <property type="molecule type" value="Genomic_DNA"/>
</dbReference>
<dbReference type="Proteomes" id="UP001229486">
    <property type="component" value="Unassembled WGS sequence"/>
</dbReference>